<dbReference type="EMBL" id="MNPJ01000019">
    <property type="protein sequence ID" value="OQS54487.1"/>
    <property type="molecule type" value="Genomic_DNA"/>
</dbReference>
<dbReference type="InterPro" id="IPR023333">
    <property type="entry name" value="Proteasome_suB-type"/>
</dbReference>
<keyword evidence="2 9" id="KW-0963">Cytoplasm</keyword>
<feature type="active site" description="Nucleophile" evidence="8">
    <location>
        <position position="34"/>
    </location>
</feature>
<comment type="similarity">
    <text evidence="9">Belongs to the peptidase T1B family.</text>
</comment>
<evidence type="ECO:0000256" key="9">
    <source>
        <dbReference type="RuleBase" id="RU004203"/>
    </source>
</evidence>
<dbReference type="PANTHER" id="PTHR32194">
    <property type="entry name" value="METALLOPROTEASE TLDD"/>
    <property type="match status" value="1"/>
</dbReference>
<dbReference type="GO" id="GO:0043161">
    <property type="term" value="P:proteasome-mediated ubiquitin-dependent protein catabolic process"/>
    <property type="evidence" value="ECO:0007669"/>
    <property type="project" value="EnsemblFungi"/>
</dbReference>
<dbReference type="Gene3D" id="3.60.20.10">
    <property type="entry name" value="Glutamine Phosphoribosylpyrophosphate, subunit 1, domain 1"/>
    <property type="match status" value="1"/>
</dbReference>
<evidence type="ECO:0000256" key="8">
    <source>
        <dbReference type="PIRSR" id="PIRSR600243-1"/>
    </source>
</evidence>
<reference evidence="10 11" key="1">
    <citation type="journal article" date="2017" name="Environ. Microbiol.">
        <title>Decay of the glycolytic pathway and adaptation to intranuclear parasitism within Enterocytozoonidae microsporidia.</title>
        <authorList>
            <person name="Wiredu Boakye D."/>
            <person name="Jaroenlak P."/>
            <person name="Prachumwat A."/>
            <person name="Williams T.A."/>
            <person name="Bateman K.S."/>
            <person name="Itsathitphaisarn O."/>
            <person name="Sritunyalucksana K."/>
            <person name="Paszkiewicz K.H."/>
            <person name="Moore K.A."/>
            <person name="Stentiford G.D."/>
            <person name="Williams B.A."/>
        </authorList>
    </citation>
    <scope>NUCLEOTIDE SEQUENCE [LARGE SCALE GENOMIC DNA]</scope>
    <source>
        <strain evidence="10 11">TH1</strain>
    </source>
</reference>
<keyword evidence="4" id="KW-0888">Threonine protease</keyword>
<evidence type="ECO:0000256" key="5">
    <source>
        <dbReference type="ARBA" id="ARBA00022801"/>
    </source>
</evidence>
<evidence type="ECO:0000256" key="2">
    <source>
        <dbReference type="ARBA" id="ARBA00022490"/>
    </source>
</evidence>
<evidence type="ECO:0000256" key="1">
    <source>
        <dbReference type="ARBA" id="ARBA00001198"/>
    </source>
</evidence>
<dbReference type="GO" id="GO:0010499">
    <property type="term" value="P:proteasomal ubiquitin-independent protein catabolic process"/>
    <property type="evidence" value="ECO:0007669"/>
    <property type="project" value="EnsemblFungi"/>
</dbReference>
<dbReference type="InterPro" id="IPR000243">
    <property type="entry name" value="Pept_T1A_subB"/>
</dbReference>
<keyword evidence="9" id="KW-0539">Nucleus</keyword>
<evidence type="ECO:0000313" key="10">
    <source>
        <dbReference type="EMBL" id="OQS54487.1"/>
    </source>
</evidence>
<gene>
    <name evidence="10" type="primary">PRE2</name>
    <name evidence="10" type="ORF">EHP00_1048</name>
</gene>
<dbReference type="Proteomes" id="UP000192758">
    <property type="component" value="Unassembled WGS sequence"/>
</dbReference>
<dbReference type="GO" id="GO:0005634">
    <property type="term" value="C:nucleus"/>
    <property type="evidence" value="ECO:0007669"/>
    <property type="project" value="UniProtKB-SubCell"/>
</dbReference>
<dbReference type="PANTHER" id="PTHR32194:SF3">
    <property type="entry name" value="PROTEASOME SUBUNIT BETA"/>
    <property type="match status" value="1"/>
</dbReference>
<dbReference type="SUPFAM" id="SSF56235">
    <property type="entry name" value="N-terminal nucleophile aminohydrolases (Ntn hydrolases)"/>
    <property type="match status" value="1"/>
</dbReference>
<comment type="subcellular location">
    <subcellularLocation>
        <location evidence="9">Cytoplasm</location>
    </subcellularLocation>
    <subcellularLocation>
        <location evidence="9">Nucleus</location>
    </subcellularLocation>
</comment>
<dbReference type="CDD" id="cd03761">
    <property type="entry name" value="proteasome_beta_type_5"/>
    <property type="match status" value="1"/>
</dbReference>
<dbReference type="InterPro" id="IPR001353">
    <property type="entry name" value="Proteasome_sua/b"/>
</dbReference>
<organism evidence="10 11">
    <name type="scientific">Ecytonucleospora hepatopenaei</name>
    <dbReference type="NCBI Taxonomy" id="646526"/>
    <lineage>
        <taxon>Eukaryota</taxon>
        <taxon>Fungi</taxon>
        <taxon>Fungi incertae sedis</taxon>
        <taxon>Microsporidia</taxon>
        <taxon>Enterocytozoonidae</taxon>
        <taxon>Ecytonucleospora</taxon>
    </lineage>
</organism>
<dbReference type="PROSITE" id="PS00854">
    <property type="entry name" value="PROTEASOME_BETA_1"/>
    <property type="match status" value="1"/>
</dbReference>
<keyword evidence="6 9" id="KW-0647">Proteasome</keyword>
<accession>A0A1W0E5D0</accession>
<dbReference type="AlphaFoldDB" id="A0A1W0E5D0"/>
<dbReference type="STRING" id="646526.A0A1W0E5D0"/>
<keyword evidence="11" id="KW-1185">Reference proteome</keyword>
<dbReference type="InterPro" id="IPR016050">
    <property type="entry name" value="Proteasome_bsu_CS"/>
</dbReference>
<evidence type="ECO:0000256" key="6">
    <source>
        <dbReference type="ARBA" id="ARBA00022942"/>
    </source>
</evidence>
<sequence>MFENNWIQEKIENFADGNISKDFIENTIKPTHGTTTLAFVFKEGMIIAVDSRATAGSYIASQSVNKVIEINKYLLGTMAGGAADCYYWETKMGVYADSYEIKHGKRISVGRASQFLALSIKPYKGYGLSMGTMICGYDGDEPKIYMVDNDASRIEGNLFSVGSGSTIAHGVLSAKYDFNMSKEEAIQLGKDAIYCAGHRDAYSGGTVNVYFMNKEGWVKIGRWDFNEVRKEKEAMNQK</sequence>
<name>A0A1W0E5D0_9MICR</name>
<keyword evidence="7" id="KW-0865">Zymogen</keyword>
<dbReference type="GO" id="GO:0019774">
    <property type="term" value="C:proteasome core complex, beta-subunit complex"/>
    <property type="evidence" value="ECO:0007669"/>
    <property type="project" value="EnsemblFungi"/>
</dbReference>
<dbReference type="GO" id="GO:0080129">
    <property type="term" value="P:proteasome core complex assembly"/>
    <property type="evidence" value="ECO:0007669"/>
    <property type="project" value="EnsemblFungi"/>
</dbReference>
<dbReference type="InterPro" id="IPR029055">
    <property type="entry name" value="Ntn_hydrolases_N"/>
</dbReference>
<dbReference type="VEuPathDB" id="MicrosporidiaDB:EHP00_1048"/>
<keyword evidence="5" id="KW-0378">Hydrolase</keyword>
<comment type="catalytic activity">
    <reaction evidence="1">
        <text>Cleavage of peptide bonds with very broad specificity.</text>
        <dbReference type="EC" id="3.4.25.1"/>
    </reaction>
</comment>
<keyword evidence="3" id="KW-0645">Protease</keyword>
<evidence type="ECO:0000256" key="3">
    <source>
        <dbReference type="ARBA" id="ARBA00022670"/>
    </source>
</evidence>
<evidence type="ECO:0000256" key="7">
    <source>
        <dbReference type="ARBA" id="ARBA00023145"/>
    </source>
</evidence>
<evidence type="ECO:0000256" key="4">
    <source>
        <dbReference type="ARBA" id="ARBA00022698"/>
    </source>
</evidence>
<dbReference type="OrthoDB" id="37597at2759"/>
<comment type="caution">
    <text evidence="10">The sequence shown here is derived from an EMBL/GenBank/DDBJ whole genome shotgun (WGS) entry which is preliminary data.</text>
</comment>
<comment type="function">
    <text evidence="9">Component of the proteasome, a multicatalytic proteinase complex which is characterized by its ability to cleave peptides with Arg, Phe, Tyr, Leu, and Glu adjacent to the leaving group at neutral or slightly basic pH. The proteasome has an ATP-dependent proteolytic activity.</text>
</comment>
<protein>
    <recommendedName>
        <fullName evidence="9">Proteasome subunit beta</fullName>
    </recommendedName>
</protein>
<dbReference type="PRINTS" id="PR00141">
    <property type="entry name" value="PROTEASOME"/>
</dbReference>
<dbReference type="PROSITE" id="PS51476">
    <property type="entry name" value="PROTEASOME_BETA_2"/>
    <property type="match status" value="1"/>
</dbReference>
<dbReference type="GO" id="GO:0004298">
    <property type="term" value="F:threonine-type endopeptidase activity"/>
    <property type="evidence" value="ECO:0007669"/>
    <property type="project" value="UniProtKB-KW"/>
</dbReference>
<comment type="subunit">
    <text evidence="9">Component of the proteasome complex.</text>
</comment>
<dbReference type="Pfam" id="PF00227">
    <property type="entry name" value="Proteasome"/>
    <property type="match status" value="1"/>
</dbReference>
<proteinExistence type="inferred from homology"/>
<evidence type="ECO:0000313" key="11">
    <source>
        <dbReference type="Proteomes" id="UP000192758"/>
    </source>
</evidence>
<dbReference type="GO" id="GO:0005777">
    <property type="term" value="C:peroxisome"/>
    <property type="evidence" value="ECO:0007669"/>
    <property type="project" value="EnsemblFungi"/>
</dbReference>